<evidence type="ECO:0000259" key="2">
    <source>
        <dbReference type="Pfam" id="PF00535"/>
    </source>
</evidence>
<reference evidence="3" key="1">
    <citation type="submission" date="2020-12" db="EMBL/GenBank/DDBJ databases">
        <title>Geomonas sp. Red875, isolated from river sediment.</title>
        <authorList>
            <person name="Xu Z."/>
            <person name="Zhang Z."/>
            <person name="Masuda Y."/>
            <person name="Itoh H."/>
            <person name="Senoo K."/>
        </authorList>
    </citation>
    <scope>NUCLEOTIDE SEQUENCE</scope>
    <source>
        <strain evidence="3">Red875</strain>
    </source>
</reference>
<accession>A0A8J7M274</accession>
<keyword evidence="4" id="KW-1185">Reference proteome</keyword>
<protein>
    <submittedName>
        <fullName evidence="3">Glycosyltransferase family 2 protein</fullName>
    </submittedName>
</protein>
<dbReference type="EMBL" id="JAEMHM010000022">
    <property type="protein sequence ID" value="MBJ6727317.1"/>
    <property type="molecule type" value="Genomic_DNA"/>
</dbReference>
<evidence type="ECO:0000313" key="4">
    <source>
        <dbReference type="Proteomes" id="UP000636888"/>
    </source>
</evidence>
<dbReference type="CDD" id="cd00761">
    <property type="entry name" value="Glyco_tranf_GTA_type"/>
    <property type="match status" value="1"/>
</dbReference>
<dbReference type="SUPFAM" id="SSF53448">
    <property type="entry name" value="Nucleotide-diphospho-sugar transferases"/>
    <property type="match status" value="1"/>
</dbReference>
<evidence type="ECO:0000256" key="1">
    <source>
        <dbReference type="SAM" id="Phobius"/>
    </source>
</evidence>
<dbReference type="Proteomes" id="UP000636888">
    <property type="component" value="Unassembled WGS sequence"/>
</dbReference>
<dbReference type="InterPro" id="IPR050834">
    <property type="entry name" value="Glycosyltransf_2"/>
</dbReference>
<name>A0A8J7M274_9BACT</name>
<feature type="transmembrane region" description="Helical" evidence="1">
    <location>
        <begin position="273"/>
        <end position="295"/>
    </location>
</feature>
<dbReference type="PANTHER" id="PTHR43685">
    <property type="entry name" value="GLYCOSYLTRANSFERASE"/>
    <property type="match status" value="1"/>
</dbReference>
<dbReference type="Gene3D" id="3.90.550.10">
    <property type="entry name" value="Spore Coat Polysaccharide Biosynthesis Protein SpsA, Chain A"/>
    <property type="match status" value="1"/>
</dbReference>
<dbReference type="RefSeq" id="WP_199386259.1">
    <property type="nucleotide sequence ID" value="NZ_JAEMHM010000022.1"/>
</dbReference>
<keyword evidence="1" id="KW-0812">Transmembrane</keyword>
<gene>
    <name evidence="3" type="ORF">JFN93_21605</name>
</gene>
<comment type="caution">
    <text evidence="3">The sequence shown here is derived from an EMBL/GenBank/DDBJ whole genome shotgun (WGS) entry which is preliminary data.</text>
</comment>
<keyword evidence="1" id="KW-0472">Membrane</keyword>
<proteinExistence type="predicted"/>
<keyword evidence="1" id="KW-1133">Transmembrane helix</keyword>
<feature type="domain" description="Glycosyltransferase 2-like" evidence="2">
    <location>
        <begin position="5"/>
        <end position="126"/>
    </location>
</feature>
<dbReference type="InterPro" id="IPR001173">
    <property type="entry name" value="Glyco_trans_2-like"/>
</dbReference>
<evidence type="ECO:0000313" key="3">
    <source>
        <dbReference type="EMBL" id="MBJ6727317.1"/>
    </source>
</evidence>
<dbReference type="InterPro" id="IPR029044">
    <property type="entry name" value="Nucleotide-diphossugar_trans"/>
</dbReference>
<sequence>MNVCLVTNYNYAPYLRECLDSAASQTRPFDRIVIVDDGSTDASGEVIAAFCTQCPGAVAIHKENGGQLSAFQAALEHIGRQDRVFFLDADDSYPPDYLERFQEAIGSGKAEFVFVEPVRFRDGAPTLASARIGAAPPFPFPATSALTRKTLCWIGEATSCVSVAGSLLHALLPYPFEKDWVTRADDVLIYGASILGAHKLYLPGLGVNYRVHGANNFSGRELSDPERADWRLRHERLRRFYCERGGLSEHPALKNVLHEAAVIPKALRRRFGIPAPTVLFLYDLLILVPMLRILVRDAVSGRSA</sequence>
<dbReference type="AlphaFoldDB" id="A0A8J7M274"/>
<dbReference type="PANTHER" id="PTHR43685:SF11">
    <property type="entry name" value="GLYCOSYLTRANSFERASE TAGX-RELATED"/>
    <property type="match status" value="1"/>
</dbReference>
<organism evidence="3 4">
    <name type="scientific">Geomesophilobacter sediminis</name>
    <dbReference type="NCBI Taxonomy" id="2798584"/>
    <lineage>
        <taxon>Bacteria</taxon>
        <taxon>Pseudomonadati</taxon>
        <taxon>Thermodesulfobacteriota</taxon>
        <taxon>Desulfuromonadia</taxon>
        <taxon>Geobacterales</taxon>
        <taxon>Geobacteraceae</taxon>
        <taxon>Geomesophilobacter</taxon>
    </lineage>
</organism>
<dbReference type="Pfam" id="PF00535">
    <property type="entry name" value="Glycos_transf_2"/>
    <property type="match status" value="1"/>
</dbReference>